<proteinExistence type="predicted"/>
<reference evidence="2 3" key="1">
    <citation type="submission" date="2018-06" db="EMBL/GenBank/DDBJ databases">
        <authorList>
            <consortium name="Pathogen Informatics"/>
            <person name="Doyle S."/>
        </authorList>
    </citation>
    <scope>NUCLEOTIDE SEQUENCE [LARGE SCALE GENOMIC DNA]</scope>
    <source>
        <strain evidence="2 3">NCTC13292</strain>
    </source>
</reference>
<dbReference type="AlphaFoldDB" id="A0A378J0P4"/>
<accession>A0A378J0P4</accession>
<evidence type="ECO:0000313" key="3">
    <source>
        <dbReference type="Proteomes" id="UP000254677"/>
    </source>
</evidence>
<organism evidence="2 3">
    <name type="scientific">Legionella donaldsonii</name>
    <dbReference type="NCBI Taxonomy" id="45060"/>
    <lineage>
        <taxon>Bacteria</taxon>
        <taxon>Pseudomonadati</taxon>
        <taxon>Pseudomonadota</taxon>
        <taxon>Gammaproteobacteria</taxon>
        <taxon>Legionellales</taxon>
        <taxon>Legionellaceae</taxon>
        <taxon>Legionella</taxon>
    </lineage>
</organism>
<name>A0A378J0P4_9GAMM</name>
<feature type="transmembrane region" description="Helical" evidence="1">
    <location>
        <begin position="16"/>
        <end position="49"/>
    </location>
</feature>
<keyword evidence="1" id="KW-1133">Transmembrane helix</keyword>
<evidence type="ECO:0000313" key="2">
    <source>
        <dbReference type="EMBL" id="STX41314.1"/>
    </source>
</evidence>
<dbReference type="OrthoDB" id="5652251at2"/>
<dbReference type="Proteomes" id="UP000254677">
    <property type="component" value="Unassembled WGS sequence"/>
</dbReference>
<evidence type="ECO:0008006" key="4">
    <source>
        <dbReference type="Google" id="ProtNLM"/>
    </source>
</evidence>
<dbReference type="EMBL" id="UGOA01000001">
    <property type="protein sequence ID" value="STX41314.1"/>
    <property type="molecule type" value="Genomic_DNA"/>
</dbReference>
<feature type="transmembrane region" description="Helical" evidence="1">
    <location>
        <begin position="70"/>
        <end position="93"/>
    </location>
</feature>
<keyword evidence="3" id="KW-1185">Reference proteome</keyword>
<gene>
    <name evidence="2" type="ORF">NCTC13292_00883</name>
</gene>
<sequence length="95" mass="10865">MKLDNTAISLVLRRFAHYWCVGAICSTFTLISGFFIWSLLIVSLSSLLLSIEDLTTYKRMAYYPPTFTRFYLSICLIAAVLTAIVNFLIYSYLNS</sequence>
<evidence type="ECO:0000256" key="1">
    <source>
        <dbReference type="SAM" id="Phobius"/>
    </source>
</evidence>
<keyword evidence="1" id="KW-0812">Transmembrane</keyword>
<protein>
    <recommendedName>
        <fullName evidence="4">Transmembrane protein</fullName>
    </recommendedName>
</protein>
<dbReference type="RefSeq" id="WP_115220665.1">
    <property type="nucleotide sequence ID" value="NZ_CAXYJE010000004.1"/>
</dbReference>
<keyword evidence="1" id="KW-0472">Membrane</keyword>